<organism evidence="1 2">
    <name type="scientific">Colletotrichum incanum</name>
    <name type="common">Soybean anthracnose fungus</name>
    <dbReference type="NCBI Taxonomy" id="1573173"/>
    <lineage>
        <taxon>Eukaryota</taxon>
        <taxon>Fungi</taxon>
        <taxon>Dikarya</taxon>
        <taxon>Ascomycota</taxon>
        <taxon>Pezizomycotina</taxon>
        <taxon>Sordariomycetes</taxon>
        <taxon>Hypocreomycetidae</taxon>
        <taxon>Glomerellales</taxon>
        <taxon>Glomerellaceae</taxon>
        <taxon>Colletotrichum</taxon>
        <taxon>Colletotrichum spaethianum species complex</taxon>
    </lineage>
</organism>
<evidence type="ECO:0000313" key="2">
    <source>
        <dbReference type="Proteomes" id="UP000076584"/>
    </source>
</evidence>
<accession>A0A167AZ83</accession>
<evidence type="ECO:0000313" key="1">
    <source>
        <dbReference type="EMBL" id="KZL80700.1"/>
    </source>
</evidence>
<reference evidence="1 2" key="1">
    <citation type="submission" date="2015-06" db="EMBL/GenBank/DDBJ databases">
        <title>Survival trade-offs in plant roots during colonization by closely related pathogenic and mutualistic fungi.</title>
        <authorList>
            <person name="Hacquard S."/>
            <person name="Kracher B."/>
            <person name="Hiruma K."/>
            <person name="Weinman A."/>
            <person name="Muench P."/>
            <person name="Garrido Oter R."/>
            <person name="Ver Loren van Themaat E."/>
            <person name="Dallerey J.-F."/>
            <person name="Damm U."/>
            <person name="Henrissat B."/>
            <person name="Lespinet O."/>
            <person name="Thon M."/>
            <person name="Kemen E."/>
            <person name="McHardy A.C."/>
            <person name="Schulze-Lefert P."/>
            <person name="O'Connell R.J."/>
        </authorList>
    </citation>
    <scope>NUCLEOTIDE SEQUENCE [LARGE SCALE GENOMIC DNA]</scope>
    <source>
        <strain evidence="1 2">MAFF 238704</strain>
    </source>
</reference>
<name>A0A167AZ83_COLIC</name>
<dbReference type="STRING" id="1573173.A0A167AZ83"/>
<comment type="caution">
    <text evidence="1">The sequence shown here is derived from an EMBL/GenBank/DDBJ whole genome shotgun (WGS) entry which is preliminary data.</text>
</comment>
<feature type="non-terminal residue" evidence="1">
    <location>
        <position position="254"/>
    </location>
</feature>
<dbReference type="EMBL" id="LFIW01001831">
    <property type="protein sequence ID" value="KZL80700.1"/>
    <property type="molecule type" value="Genomic_DNA"/>
</dbReference>
<dbReference type="AlphaFoldDB" id="A0A167AZ83"/>
<protein>
    <submittedName>
        <fullName evidence="1">Uncharacterized protein</fullName>
    </submittedName>
</protein>
<sequence>MQGITLCRAGGESTHVFALTCRHVCYGEGETGSRLLGEETLPSKSVIQLPEKTQEKLVAGLETFQQKAAQAIQAEKMKGEACDKVKSRIFGNVAYNRGYGVRDPGFFSDWCLVQLQAGRHERRFSDLSNRFYIYGDDLESRFRAREPAIDIQGFHLDRTIQIRGIVAVSELLDPRVLHEASIVFTDKGNSGACVFDLEGRAADVATTGIKREELLRGDDKYGLDRAVDVTYRMASGRYEGLRAVDGDVVRIDKT</sequence>
<dbReference type="Proteomes" id="UP000076584">
    <property type="component" value="Unassembled WGS sequence"/>
</dbReference>
<keyword evidence="2" id="KW-1185">Reference proteome</keyword>
<proteinExistence type="predicted"/>
<gene>
    <name evidence="1" type="ORF">CI238_09064</name>
</gene>